<accession>A0ACB1A9K9</accession>
<gene>
    <name evidence="1" type="ORF">MENTE1834_LOCUS34302</name>
</gene>
<comment type="caution">
    <text evidence="1">The sequence shown here is derived from an EMBL/GenBank/DDBJ whole genome shotgun (WGS) entry which is preliminary data.</text>
</comment>
<dbReference type="Proteomes" id="UP001497535">
    <property type="component" value="Unassembled WGS sequence"/>
</dbReference>
<evidence type="ECO:0000313" key="1">
    <source>
        <dbReference type="EMBL" id="CAK5086785.1"/>
    </source>
</evidence>
<keyword evidence="2" id="KW-1185">Reference proteome</keyword>
<reference evidence="1" key="1">
    <citation type="submission" date="2023-11" db="EMBL/GenBank/DDBJ databases">
        <authorList>
            <person name="Poullet M."/>
        </authorList>
    </citation>
    <scope>NUCLEOTIDE SEQUENCE</scope>
    <source>
        <strain evidence="1">E1834</strain>
    </source>
</reference>
<name>A0ACB1A9K9_MELEN</name>
<protein>
    <submittedName>
        <fullName evidence="1">Uncharacterized protein</fullName>
    </submittedName>
</protein>
<dbReference type="EMBL" id="CAVMJV010000062">
    <property type="protein sequence ID" value="CAK5086785.1"/>
    <property type="molecule type" value="Genomic_DNA"/>
</dbReference>
<evidence type="ECO:0000313" key="2">
    <source>
        <dbReference type="Proteomes" id="UP001497535"/>
    </source>
</evidence>
<organism evidence="1 2">
    <name type="scientific">Meloidogyne enterolobii</name>
    <name type="common">Root-knot nematode worm</name>
    <name type="synonym">Meloidogyne mayaguensis</name>
    <dbReference type="NCBI Taxonomy" id="390850"/>
    <lineage>
        <taxon>Eukaryota</taxon>
        <taxon>Metazoa</taxon>
        <taxon>Ecdysozoa</taxon>
        <taxon>Nematoda</taxon>
        <taxon>Chromadorea</taxon>
        <taxon>Rhabditida</taxon>
        <taxon>Tylenchina</taxon>
        <taxon>Tylenchomorpha</taxon>
        <taxon>Tylenchoidea</taxon>
        <taxon>Meloidogynidae</taxon>
        <taxon>Meloidogyninae</taxon>
        <taxon>Meloidogyne</taxon>
    </lineage>
</organism>
<proteinExistence type="predicted"/>
<sequence length="131" mass="14941">MKSVLSANAGATTVDVMVKQYDVIKWGENNELEVRETPGHTNGDALLIRGCGRTDFQQGDPHTLYNSVHKQILSLPSDYLLFPAHDYTGRMVTTVWEEKKFNPRLSKSEDEFVQIMNSLNLPYPKQIGFFY</sequence>